<dbReference type="AlphaFoldDB" id="A0A3B6PP79"/>
<keyword evidence="3" id="KW-1185">Reference proteome</keyword>
<evidence type="ECO:0000313" key="3">
    <source>
        <dbReference type="Proteomes" id="UP000019116"/>
    </source>
</evidence>
<feature type="compositionally biased region" description="Pro residues" evidence="1">
    <location>
        <begin position="187"/>
        <end position="201"/>
    </location>
</feature>
<feature type="region of interest" description="Disordered" evidence="1">
    <location>
        <begin position="294"/>
        <end position="349"/>
    </location>
</feature>
<dbReference type="Gramene" id="TraesCS6B02G299300.1">
    <property type="protein sequence ID" value="TraesCS6B02G299300.1.cds1"/>
    <property type="gene ID" value="TraesCS6B02G299300"/>
</dbReference>
<dbReference type="EnsemblPlants" id="TraesCS6B02G299300.1">
    <property type="protein sequence ID" value="TraesCS6B02G299300.1.cds1"/>
    <property type="gene ID" value="TraesCS6B02G299300"/>
</dbReference>
<reference evidence="2" key="1">
    <citation type="submission" date="2018-08" db="EMBL/GenBank/DDBJ databases">
        <authorList>
            <person name="Rossello M."/>
        </authorList>
    </citation>
    <scope>NUCLEOTIDE SEQUENCE [LARGE SCALE GENOMIC DNA]</scope>
    <source>
        <strain evidence="2">cv. Chinese Spring</strain>
    </source>
</reference>
<gene>
    <name evidence="2" type="primary">LOC123137911</name>
</gene>
<dbReference type="Gramene" id="TraesWEE_scaffold_006202_01G000200.1">
    <property type="protein sequence ID" value="TraesWEE_scaffold_006202_01G000200.1"/>
    <property type="gene ID" value="TraesWEE_scaffold_006202_01G000200"/>
</dbReference>
<accession>A0A3B6PP79</accession>
<evidence type="ECO:0000313" key="2">
    <source>
        <dbReference type="EnsemblPlants" id="TraesCS6B02G299300.1.cds1"/>
    </source>
</evidence>
<feature type="region of interest" description="Disordered" evidence="1">
    <location>
        <begin position="160"/>
        <end position="202"/>
    </location>
</feature>
<dbReference type="Gramene" id="TraesCS6B03G0860700.1">
    <property type="protein sequence ID" value="TraesCS6B03G0860700.1.CDS1"/>
    <property type="gene ID" value="TraesCS6B03G0860700"/>
</dbReference>
<name>A0A3B6PP79_WHEAT</name>
<proteinExistence type="predicted"/>
<dbReference type="OrthoDB" id="1979375at2759"/>
<sequence>MGFWNGKGKHDREAGSSSGRRRGSVKKEEPASPPRSSRRAPASPPRSSRRAPAPAPFTIAHRPSGERDRQYICADVCRRYWEMRMPVRWSDAHLPNGWHLFADRVPIPPVLATGRARRDEINRRRRLLPDDLYYDLGYAPDSPLWGTWLQDEHDTRRASYFAGTVSGPRRPRAEPRGRTRVRGLTPTPSPSPSPSPPPPPRMIEEEEARLLQRVMADSMNTHDERQWDGLEEAMALSAAGDVAFPELQLAAVTAAVTEEPMEEDPPAFEQLLGQGWGWSCTALEMAADLGVNWCPTPPRSPEREASPREEVVQAPPAVQPGPVYHAPPPHLWTPPEYVDLVSDDDTGGQ</sequence>
<dbReference type="Gramene" id="TraesCAD_scaffold_004254_01G000200.1">
    <property type="protein sequence ID" value="TraesCAD_scaffold_004254_01G000200.1"/>
    <property type="gene ID" value="TraesCAD_scaffold_004254_01G000200"/>
</dbReference>
<organism evidence="2">
    <name type="scientific">Triticum aestivum</name>
    <name type="common">Wheat</name>
    <dbReference type="NCBI Taxonomy" id="4565"/>
    <lineage>
        <taxon>Eukaryota</taxon>
        <taxon>Viridiplantae</taxon>
        <taxon>Streptophyta</taxon>
        <taxon>Embryophyta</taxon>
        <taxon>Tracheophyta</taxon>
        <taxon>Spermatophyta</taxon>
        <taxon>Magnoliopsida</taxon>
        <taxon>Liliopsida</taxon>
        <taxon>Poales</taxon>
        <taxon>Poaceae</taxon>
        <taxon>BOP clade</taxon>
        <taxon>Pooideae</taxon>
        <taxon>Triticodae</taxon>
        <taxon>Triticeae</taxon>
        <taxon>Triticinae</taxon>
        <taxon>Triticum</taxon>
    </lineage>
</organism>
<reference evidence="2" key="2">
    <citation type="submission" date="2018-10" db="UniProtKB">
        <authorList>
            <consortium name="EnsemblPlants"/>
        </authorList>
    </citation>
    <scope>IDENTIFICATION</scope>
</reference>
<feature type="region of interest" description="Disordered" evidence="1">
    <location>
        <begin position="1"/>
        <end position="63"/>
    </location>
</feature>
<dbReference type="RefSeq" id="XP_044413737.1">
    <property type="nucleotide sequence ID" value="XM_044557802.1"/>
</dbReference>
<dbReference type="GeneID" id="123137911"/>
<evidence type="ECO:0000256" key="1">
    <source>
        <dbReference type="SAM" id="MobiDB-lite"/>
    </source>
</evidence>
<feature type="compositionally biased region" description="Low complexity" evidence="1">
    <location>
        <begin position="312"/>
        <end position="323"/>
    </location>
</feature>
<feature type="compositionally biased region" description="Basic and acidic residues" evidence="1">
    <location>
        <begin position="300"/>
        <end position="311"/>
    </location>
</feature>
<dbReference type="Gramene" id="TraesCLE_scaffold_033591_01G000200.1">
    <property type="protein sequence ID" value="TraesCLE_scaffold_033591_01G000200.1"/>
    <property type="gene ID" value="TraesCLE_scaffold_033591_01G000200"/>
</dbReference>
<protein>
    <submittedName>
        <fullName evidence="2">Uncharacterized protein</fullName>
    </submittedName>
</protein>
<dbReference type="Gramene" id="TraesROB_scaffold_003355_01G000200.1">
    <property type="protein sequence ID" value="TraesROB_scaffold_003355_01G000200.1"/>
    <property type="gene ID" value="TraesROB_scaffold_003355_01G000200"/>
</dbReference>
<dbReference type="Proteomes" id="UP000019116">
    <property type="component" value="Chromosome 6B"/>
</dbReference>